<evidence type="ECO:0000313" key="4">
    <source>
        <dbReference type="Proteomes" id="UP001501444"/>
    </source>
</evidence>
<keyword evidence="1" id="KW-1133">Transmembrane helix</keyword>
<evidence type="ECO:0000313" key="3">
    <source>
        <dbReference type="EMBL" id="GAA2331889.1"/>
    </source>
</evidence>
<sequence length="178" mass="19274">MRLVNRLLALIVSLALVAGAVVVVVDVVAVLTGNRPIAVDWLAAYRWAGHVTWASREVRLICLLLAVVGLVLLGMELKLRRPARLTIDSDNPATDAAYTRRGVGQAVRDAVTDVAGVDDAAVTLRRRRLRVRAKAVAREPAPAAALRDSVTQAARSRLDALELRRSPKLTVRISARAH</sequence>
<comment type="caution">
    <text evidence="3">The sequence shown here is derived from an EMBL/GenBank/DDBJ whole genome shotgun (WGS) entry which is preliminary data.</text>
</comment>
<accession>A0ABN3FKU7</accession>
<keyword evidence="1" id="KW-0472">Membrane</keyword>
<name>A0ABN3FKU7_9ACTN</name>
<evidence type="ECO:0000256" key="1">
    <source>
        <dbReference type="SAM" id="Phobius"/>
    </source>
</evidence>
<evidence type="ECO:0000259" key="2">
    <source>
        <dbReference type="Pfam" id="PF19803"/>
    </source>
</evidence>
<dbReference type="InterPro" id="IPR046253">
    <property type="entry name" value="DUF6286"/>
</dbReference>
<dbReference type="Proteomes" id="UP001501444">
    <property type="component" value="Unassembled WGS sequence"/>
</dbReference>
<feature type="transmembrane region" description="Helical" evidence="1">
    <location>
        <begin position="58"/>
        <end position="75"/>
    </location>
</feature>
<dbReference type="EMBL" id="BAAARV010000006">
    <property type="protein sequence ID" value="GAA2331889.1"/>
    <property type="molecule type" value="Genomic_DNA"/>
</dbReference>
<dbReference type="RefSeq" id="WP_344611084.1">
    <property type="nucleotide sequence ID" value="NZ_BAAARV010000006.1"/>
</dbReference>
<keyword evidence="1" id="KW-0812">Transmembrane</keyword>
<feature type="transmembrane region" description="Helical" evidence="1">
    <location>
        <begin position="7"/>
        <end position="31"/>
    </location>
</feature>
<reference evidence="3 4" key="1">
    <citation type="journal article" date="2019" name="Int. J. Syst. Evol. Microbiol.">
        <title>The Global Catalogue of Microorganisms (GCM) 10K type strain sequencing project: providing services to taxonomists for standard genome sequencing and annotation.</title>
        <authorList>
            <consortium name="The Broad Institute Genomics Platform"/>
            <consortium name="The Broad Institute Genome Sequencing Center for Infectious Disease"/>
            <person name="Wu L."/>
            <person name="Ma J."/>
        </authorList>
    </citation>
    <scope>NUCLEOTIDE SEQUENCE [LARGE SCALE GENOMIC DNA]</scope>
    <source>
        <strain evidence="3 4">JCM 3272</strain>
    </source>
</reference>
<keyword evidence="4" id="KW-1185">Reference proteome</keyword>
<gene>
    <name evidence="3" type="ORF">GCM10010170_010660</name>
</gene>
<protein>
    <recommendedName>
        <fullName evidence="2">DUF6286 domain-containing protein</fullName>
    </recommendedName>
</protein>
<dbReference type="Pfam" id="PF19803">
    <property type="entry name" value="DUF6286"/>
    <property type="match status" value="1"/>
</dbReference>
<feature type="domain" description="DUF6286" evidence="2">
    <location>
        <begin position="67"/>
        <end position="173"/>
    </location>
</feature>
<proteinExistence type="predicted"/>
<organism evidence="3 4">
    <name type="scientific">Dactylosporangium salmoneum</name>
    <dbReference type="NCBI Taxonomy" id="53361"/>
    <lineage>
        <taxon>Bacteria</taxon>
        <taxon>Bacillati</taxon>
        <taxon>Actinomycetota</taxon>
        <taxon>Actinomycetes</taxon>
        <taxon>Micromonosporales</taxon>
        <taxon>Micromonosporaceae</taxon>
        <taxon>Dactylosporangium</taxon>
    </lineage>
</organism>